<feature type="domain" description="DNA2/NAM7 helicase-like C-terminal" evidence="25">
    <location>
        <begin position="1198"/>
        <end position="1410"/>
    </location>
</feature>
<feature type="compositionally biased region" description="Basic and acidic residues" evidence="21">
    <location>
        <begin position="1"/>
        <end position="22"/>
    </location>
</feature>
<keyword evidence="5 20" id="KW-0540">Nuclease</keyword>
<dbReference type="InterPro" id="IPR027417">
    <property type="entry name" value="P-loop_NTPase"/>
</dbReference>
<dbReference type="Pfam" id="PF13087">
    <property type="entry name" value="AAA_12"/>
    <property type="match status" value="1"/>
</dbReference>
<dbReference type="Gene3D" id="3.40.50.300">
    <property type="entry name" value="P-loop containing nucleotide triphosphate hydrolases"/>
    <property type="match status" value="3"/>
</dbReference>
<evidence type="ECO:0000256" key="5">
    <source>
        <dbReference type="ARBA" id="ARBA00022722"/>
    </source>
</evidence>
<dbReference type="Gene3D" id="3.90.320.10">
    <property type="match status" value="1"/>
</dbReference>
<keyword evidence="6 20" id="KW-0479">Metal-binding</keyword>
<evidence type="ECO:0000256" key="7">
    <source>
        <dbReference type="ARBA" id="ARBA00022741"/>
    </source>
</evidence>
<evidence type="ECO:0000256" key="4">
    <source>
        <dbReference type="ARBA" id="ARBA00022705"/>
    </source>
</evidence>
<feature type="domain" description="DNA2/NAM7 helicase helicase" evidence="24">
    <location>
        <begin position="1024"/>
        <end position="1111"/>
    </location>
</feature>
<evidence type="ECO:0000256" key="16">
    <source>
        <dbReference type="ARBA" id="ARBA00023204"/>
    </source>
</evidence>
<organism evidence="26 27">
    <name type="scientific">Cyberlindnera fabianii</name>
    <name type="common">Yeast</name>
    <name type="synonym">Hansenula fabianii</name>
    <dbReference type="NCBI Taxonomy" id="36022"/>
    <lineage>
        <taxon>Eukaryota</taxon>
        <taxon>Fungi</taxon>
        <taxon>Dikarya</taxon>
        <taxon>Ascomycota</taxon>
        <taxon>Saccharomycotina</taxon>
        <taxon>Saccharomycetes</taxon>
        <taxon>Phaffomycetales</taxon>
        <taxon>Phaffomycetaceae</taxon>
        <taxon>Cyberlindnera</taxon>
    </lineage>
</organism>
<dbReference type="EC" id="3.6.4.12" evidence="20"/>
<dbReference type="GO" id="GO:0005737">
    <property type="term" value="C:cytoplasm"/>
    <property type="evidence" value="ECO:0007669"/>
    <property type="project" value="TreeGrafter"/>
</dbReference>
<evidence type="ECO:0000256" key="15">
    <source>
        <dbReference type="ARBA" id="ARBA00023125"/>
    </source>
</evidence>
<dbReference type="GO" id="GO:0005634">
    <property type="term" value="C:nucleus"/>
    <property type="evidence" value="ECO:0007669"/>
    <property type="project" value="UniProtKB-SubCell"/>
</dbReference>
<dbReference type="EC" id="3.1.-.-" evidence="20"/>
<dbReference type="PANTHER" id="PTHR10887">
    <property type="entry name" value="DNA2/NAM7 HELICASE FAMILY"/>
    <property type="match status" value="1"/>
</dbReference>
<dbReference type="InterPro" id="IPR011604">
    <property type="entry name" value="PDDEXK-like_dom_sf"/>
</dbReference>
<comment type="subcellular location">
    <subcellularLocation>
        <location evidence="20">Nucleus</location>
    </subcellularLocation>
    <subcellularLocation>
        <location evidence="20">Chromosome</location>
    </subcellularLocation>
</comment>
<dbReference type="GO" id="GO:0016887">
    <property type="term" value="F:ATP hydrolysis activity"/>
    <property type="evidence" value="ECO:0007669"/>
    <property type="project" value="RHEA"/>
</dbReference>
<proteinExistence type="inferred from homology"/>
<dbReference type="GO" id="GO:0017116">
    <property type="term" value="F:single-stranded DNA helicase activity"/>
    <property type="evidence" value="ECO:0007669"/>
    <property type="project" value="UniProtKB-UniRule"/>
</dbReference>
<evidence type="ECO:0000256" key="19">
    <source>
        <dbReference type="ARBA" id="ARBA00047995"/>
    </source>
</evidence>
<keyword evidence="16 20" id="KW-0234">DNA repair</keyword>
<dbReference type="FunFam" id="3.40.50.300:FF:001170">
    <property type="entry name" value="DNA replication helicase Dna2"/>
    <property type="match status" value="1"/>
</dbReference>
<dbReference type="CDD" id="cd18041">
    <property type="entry name" value="DEXXQc_DNA2"/>
    <property type="match status" value="1"/>
</dbReference>
<evidence type="ECO:0000256" key="10">
    <source>
        <dbReference type="ARBA" id="ARBA00022801"/>
    </source>
</evidence>
<evidence type="ECO:0000256" key="11">
    <source>
        <dbReference type="ARBA" id="ARBA00022806"/>
    </source>
</evidence>
<dbReference type="SUPFAM" id="SSF52540">
    <property type="entry name" value="P-loop containing nucleoside triphosphate hydrolases"/>
    <property type="match status" value="1"/>
</dbReference>
<feature type="compositionally biased region" description="Polar residues" evidence="21">
    <location>
        <begin position="92"/>
        <end position="117"/>
    </location>
</feature>
<keyword evidence="12 20" id="KW-0067">ATP-binding</keyword>
<evidence type="ECO:0000256" key="1">
    <source>
        <dbReference type="ARBA" id="ARBA00001966"/>
    </source>
</evidence>
<dbReference type="Pfam" id="PF13086">
    <property type="entry name" value="AAA_11"/>
    <property type="match status" value="2"/>
</dbReference>
<evidence type="ECO:0000259" key="23">
    <source>
        <dbReference type="Pfam" id="PF08696"/>
    </source>
</evidence>
<accession>A0A1V2LAC3</accession>
<dbReference type="EMBL" id="MPUK01000003">
    <property type="protein sequence ID" value="ONH67991.1"/>
    <property type="molecule type" value="Genomic_DNA"/>
</dbReference>
<dbReference type="GO" id="GO:0033567">
    <property type="term" value="P:DNA replication, Okazaki fragment processing"/>
    <property type="evidence" value="ECO:0007669"/>
    <property type="project" value="UniProtKB-UniRule"/>
</dbReference>
<evidence type="ECO:0000256" key="20">
    <source>
        <dbReference type="RuleBase" id="RU367041"/>
    </source>
</evidence>
<dbReference type="InterPro" id="IPR022765">
    <property type="entry name" value="Dna2/Cas4_DUF83"/>
</dbReference>
<comment type="cofactor">
    <cofactor evidence="1">
        <name>[4Fe-4S] cluster</name>
        <dbReference type="ChEBI" id="CHEBI:49883"/>
    </cofactor>
</comment>
<dbReference type="GO" id="GO:0003677">
    <property type="term" value="F:DNA binding"/>
    <property type="evidence" value="ECO:0007669"/>
    <property type="project" value="UniProtKB-UniRule"/>
</dbReference>
<dbReference type="GO" id="GO:0071932">
    <property type="term" value="P:replication fork reversal"/>
    <property type="evidence" value="ECO:0007669"/>
    <property type="project" value="TreeGrafter"/>
</dbReference>
<evidence type="ECO:0000256" key="2">
    <source>
        <dbReference type="ARBA" id="ARBA00007913"/>
    </source>
</evidence>
<evidence type="ECO:0000256" key="3">
    <source>
        <dbReference type="ARBA" id="ARBA00022485"/>
    </source>
</evidence>
<evidence type="ECO:0000256" key="18">
    <source>
        <dbReference type="ARBA" id="ARBA00023268"/>
    </source>
</evidence>
<dbReference type="STRING" id="36022.A0A1V2LAC3"/>
<dbReference type="GO" id="GO:0006281">
    <property type="term" value="P:DNA repair"/>
    <property type="evidence" value="ECO:0007669"/>
    <property type="project" value="UniProtKB-KW"/>
</dbReference>
<dbReference type="GO" id="GO:0005694">
    <property type="term" value="C:chromosome"/>
    <property type="evidence" value="ECO:0007669"/>
    <property type="project" value="UniProtKB-SubCell"/>
</dbReference>
<keyword evidence="20" id="KW-0158">Chromosome</keyword>
<keyword evidence="4 20" id="KW-0235">DNA replication</keyword>
<dbReference type="GO" id="GO:0046872">
    <property type="term" value="F:metal ion binding"/>
    <property type="evidence" value="ECO:0007669"/>
    <property type="project" value="UniProtKB-UniRule"/>
</dbReference>
<evidence type="ECO:0000256" key="14">
    <source>
        <dbReference type="ARBA" id="ARBA00023014"/>
    </source>
</evidence>
<comment type="similarity">
    <text evidence="2 20">Belongs to the DNA2/NAM7 helicase family.</text>
</comment>
<evidence type="ECO:0000259" key="22">
    <source>
        <dbReference type="Pfam" id="PF01930"/>
    </source>
</evidence>
<dbReference type="Proteomes" id="UP000189513">
    <property type="component" value="Unassembled WGS sequence"/>
</dbReference>
<evidence type="ECO:0000256" key="8">
    <source>
        <dbReference type="ARBA" id="ARBA00022759"/>
    </source>
</evidence>
<dbReference type="InterPro" id="IPR014808">
    <property type="entry name" value="DNA_replication_fac_Dna2_N"/>
</dbReference>
<evidence type="ECO:0000256" key="12">
    <source>
        <dbReference type="ARBA" id="ARBA00022840"/>
    </source>
</evidence>
<dbReference type="CDD" id="cd18808">
    <property type="entry name" value="SF1_C_Upf1"/>
    <property type="match status" value="1"/>
</dbReference>
<keyword evidence="17 20" id="KW-0539">Nucleus</keyword>
<evidence type="ECO:0000256" key="21">
    <source>
        <dbReference type="SAM" id="MobiDB-lite"/>
    </source>
</evidence>
<feature type="compositionally biased region" description="Basic and acidic residues" evidence="21">
    <location>
        <begin position="55"/>
        <end position="67"/>
    </location>
</feature>
<dbReference type="InterPro" id="IPR026851">
    <property type="entry name" value="Dna2/JHS1_DEXXQ-box"/>
</dbReference>
<keyword evidence="3 20" id="KW-0004">4Fe-4S</keyword>
<dbReference type="InterPro" id="IPR041677">
    <property type="entry name" value="DNA2/NAM7_AAA_11"/>
</dbReference>
<keyword evidence="11 20" id="KW-0347">Helicase</keyword>
<feature type="domain" description="DNA replication factor Dna2 N-terminal" evidence="23">
    <location>
        <begin position="468"/>
        <end position="670"/>
    </location>
</feature>
<feature type="region of interest" description="Disordered" evidence="21">
    <location>
        <begin position="336"/>
        <end position="355"/>
    </location>
</feature>
<keyword evidence="18 20" id="KW-0511">Multifunctional enzyme</keyword>
<sequence length="1489" mass="168796">MAKGGTREAKRPRDEKENHDDAPVATKARTKYVFGPTNTLTGPAAKSQSTPLKQLKSDTSRKLDKKSTPKSTMTVKPKDSLSSDDIYWAPTPRQSRTLDITKLGSNDNSRNIPSSPEQDYKNIKLSPINPLKSFPHQYEGINYDNLISTQQSPEVNKTKACKSGSFPQCNSSVPSATRKPFSDKTKRLLRSFNGITTPISVPTTTKKRDIASLISTVERSTSRPSPFTPNSHLKDTPLCTDTPSRPPDETPSRAVPVIMRKEQLAEGVIIKEAEEPNQIKNENSSDVFSDDFSEDFMNELDRVMGKKTQQQEVLVPTTIAEVKTSVETVKQPVLIESSPARPPAPQLAPASLQNNDEDDLSDFDDSFNDMLVLKTQAPAPSSTISPLKMTTQERHIQSADRAGHLIFKKDIEATDTKFDSFHKEEANMAKSAVQRDGVHRFQVTHILQTHYVSEGRRKPQKIMTVVDGEGKTSKVFIRDLWETLSIQPKDVIHIIGDSCRIVDKDSDNMLVWNPDLLLSATLVSDTINCLRRSVIKTRYASPVESNIYLIVGEIVHSVFQAVLRENHCDITFMEGCVEKEIEQYILDILSIQETKESIRNQVKQHLPYIKTWFDLYVKENPNPAKPSSSVRINHQKERTLFSTNNIIDIEENIWSPIYGLRGLIDVTIEAYLSDSHNQGKFAVPMELKSGARMQISHKSQAALYTLLMKDRYEMDVSFFMLVYTKLRETTKNEISKRELKDLMMLRNTLSEFMKEGSRALPDLVRQSQCDRCYALQECMTLNKLTENGTEEGSGLAPGLFTNLTSHLDKPEYTTFFHYWDDLITKEEGTINLLKKDLFLTDSVTREKTSGKCLSNLVISGATEGETEENMTHIYTFKRKEDNKLPPLNVSQLSKHDRIIVSDERGHYALCSGFIVNVRPDSVVVSTNRRLKNNNMKGKDFDYKNNQTFQTVLRPLDDPNDYDADLTFRIDKDEMFHGMKLARFNLLNLFLKDGDHRRRELLVEGRKPTFNKTPLPYDLAQDHTFNGDQIKAFDKVLSANDFSLLLGMPGTGKTTVIAQLIRFLVKNNKTVLLTSYTHSAVDNILMKIKGEGIDILRLGNLSRIHQDCRELSPLNKDIRNAKDLKEVFLDPPVVATTCLGIGDWVFNERRFDYCIVDESSQVSMPVCLGPLRFCDKFVLVGDHYQLPPLIQNPEAKAGLSRSLFKILSDDFPEAVVDLSYQYRMCADIMLLSNTIIYEGRLKCGSENVANQSLKIPEQQKIKELVSNDVPLQNHWMNQILDENRKVVFLNHDNVGGCDETSVKENIENQKEAELVYQVVECMIRAGVPQESIGVMSFYRAQLRLFYRKFAARQEIEMLTADQFQGRDKDCVIISLVKSNKNNNVGSLLKEWRRLNVSITRARSKLIIIGSKSTLQSFETLNAFVKIMDSRGWCLDLPPDADKVYKIPAVAASPEKKRVANQSQKPMASSRVIEKHPLAREIAEEMDLRHV</sequence>
<keyword evidence="27" id="KW-1185">Reference proteome</keyword>
<dbReference type="PANTHER" id="PTHR10887:SF433">
    <property type="entry name" value="DNA REPLICATION ATP-DEPENDENT HELICASE_NUCLEASE DNA2"/>
    <property type="match status" value="1"/>
</dbReference>
<evidence type="ECO:0000256" key="13">
    <source>
        <dbReference type="ARBA" id="ARBA00023004"/>
    </source>
</evidence>
<dbReference type="Pfam" id="PF01930">
    <property type="entry name" value="Cas_Cas4"/>
    <property type="match status" value="1"/>
</dbReference>
<keyword evidence="9 20" id="KW-0227">DNA damage</keyword>
<keyword evidence="7 20" id="KW-0547">Nucleotide-binding</keyword>
<keyword evidence="15 20" id="KW-0238">DNA-binding</keyword>
<evidence type="ECO:0000256" key="6">
    <source>
        <dbReference type="ARBA" id="ARBA00022723"/>
    </source>
</evidence>
<comment type="function">
    <text evidence="20">Key enzyme involved in DNA replication and DNA repair. Involved in Okazaki fragments processing by cleaving long flaps that escape FEN1: flaps that are longer than 27 nucleotides are coated by replication protein A complex (RPA), leading to recruit DNA2 which cleaves the flap until it is too short to bind RPA and becomes a substrate for FEN1. Also involved in 5'-end resection of DNA during double-strand break (DSB) repair by mediating the cleavage of 5'-ssDNA.</text>
</comment>
<dbReference type="VEuPathDB" id="FungiDB:BON22_2228"/>
<dbReference type="InterPro" id="IPR047187">
    <property type="entry name" value="SF1_C_Upf1"/>
</dbReference>
<evidence type="ECO:0000256" key="9">
    <source>
        <dbReference type="ARBA" id="ARBA00022763"/>
    </source>
</evidence>
<dbReference type="GO" id="GO:0017108">
    <property type="term" value="F:5'-flap endonuclease activity"/>
    <property type="evidence" value="ECO:0007669"/>
    <property type="project" value="UniProtKB-UniRule"/>
</dbReference>
<comment type="catalytic activity">
    <reaction evidence="19 20">
        <text>ATP + H2O = ADP + phosphate + H(+)</text>
        <dbReference type="Rhea" id="RHEA:13065"/>
        <dbReference type="ChEBI" id="CHEBI:15377"/>
        <dbReference type="ChEBI" id="CHEBI:15378"/>
        <dbReference type="ChEBI" id="CHEBI:30616"/>
        <dbReference type="ChEBI" id="CHEBI:43474"/>
        <dbReference type="ChEBI" id="CHEBI:456216"/>
        <dbReference type="EC" id="3.6.4.12"/>
    </reaction>
</comment>
<feature type="compositionally biased region" description="Polar residues" evidence="21">
    <location>
        <begin position="218"/>
        <end position="231"/>
    </location>
</feature>
<keyword evidence="8" id="KW-0255">Endonuclease</keyword>
<name>A0A1V2LAC3_CYBFA</name>
<dbReference type="InterPro" id="IPR041679">
    <property type="entry name" value="DNA2/NAM7-like_C"/>
</dbReference>
<gene>
    <name evidence="26" type="ORF">BON22_2228</name>
</gene>
<dbReference type="OMA" id="NYCEAAI"/>
<feature type="region of interest" description="Disordered" evidence="21">
    <location>
        <begin position="218"/>
        <end position="252"/>
    </location>
</feature>
<feature type="domain" description="DUF83" evidence="22">
    <location>
        <begin position="674"/>
        <end position="779"/>
    </location>
</feature>
<evidence type="ECO:0000313" key="27">
    <source>
        <dbReference type="Proteomes" id="UP000189513"/>
    </source>
</evidence>
<evidence type="ECO:0000256" key="17">
    <source>
        <dbReference type="ARBA" id="ARBA00023242"/>
    </source>
</evidence>
<dbReference type="InterPro" id="IPR045055">
    <property type="entry name" value="DNA2/NAM7-like"/>
</dbReference>
<keyword evidence="14 20" id="KW-0411">Iron-sulfur</keyword>
<evidence type="ECO:0000259" key="24">
    <source>
        <dbReference type="Pfam" id="PF13086"/>
    </source>
</evidence>
<keyword evidence="10 20" id="KW-0378">Hydrolase</keyword>
<dbReference type="GO" id="GO:0005524">
    <property type="term" value="F:ATP binding"/>
    <property type="evidence" value="ECO:0007669"/>
    <property type="project" value="UniProtKB-UniRule"/>
</dbReference>
<dbReference type="Pfam" id="PF08696">
    <property type="entry name" value="Dna2"/>
    <property type="match status" value="1"/>
</dbReference>
<dbReference type="FunFam" id="3.40.50.300:FF:000789">
    <property type="entry name" value="DNA replication ATP-dependent helicase/nuclease DNA2"/>
    <property type="match status" value="1"/>
</dbReference>
<evidence type="ECO:0000313" key="26">
    <source>
        <dbReference type="EMBL" id="ONH67991.1"/>
    </source>
</evidence>
<feature type="domain" description="DNA2/NAM7 helicase helicase" evidence="24">
    <location>
        <begin position="1114"/>
        <end position="1190"/>
    </location>
</feature>
<evidence type="ECO:0000259" key="25">
    <source>
        <dbReference type="Pfam" id="PF13087"/>
    </source>
</evidence>
<protein>
    <recommendedName>
        <fullName evidence="20">DNA replication ATP-dependent helicase/nuclease</fullName>
        <ecNumber evidence="20">3.1.-.-</ecNumber>
        <ecNumber evidence="20">3.6.4.12</ecNumber>
    </recommendedName>
</protein>
<feature type="compositionally biased region" description="Polar residues" evidence="21">
    <location>
        <begin position="36"/>
        <end position="52"/>
    </location>
</feature>
<dbReference type="GO" id="GO:0051539">
    <property type="term" value="F:4 iron, 4 sulfur cluster binding"/>
    <property type="evidence" value="ECO:0007669"/>
    <property type="project" value="UniProtKB-UniRule"/>
</dbReference>
<feature type="region of interest" description="Disordered" evidence="21">
    <location>
        <begin position="1"/>
        <end position="122"/>
    </location>
</feature>
<keyword evidence="13 20" id="KW-0408">Iron</keyword>
<comment type="caution">
    <text evidence="26">The sequence shown here is derived from an EMBL/GenBank/DDBJ whole genome shotgun (WGS) entry which is preliminary data.</text>
</comment>
<reference evidence="27" key="1">
    <citation type="journal article" date="2017" name="Genome Announc.">
        <title>Genome sequences of Cyberlindnera fabianii 65, Pichia kudriavzevii 129, and Saccharomyces cerevisiae 131 isolated from fermented masau fruits in Zimbabwe.</title>
        <authorList>
            <person name="van Rijswijck I.M.H."/>
            <person name="Derks M.F.L."/>
            <person name="Abee T."/>
            <person name="de Ridder D."/>
            <person name="Smid E.J."/>
        </authorList>
    </citation>
    <scope>NUCLEOTIDE SEQUENCE [LARGE SCALE GENOMIC DNA]</scope>
    <source>
        <strain evidence="27">65</strain>
    </source>
</reference>